<reference evidence="8" key="1">
    <citation type="submission" date="2016-04" db="EMBL/GenBank/DDBJ databases">
        <title>Comparative genomics of biotechnologically important yeasts.</title>
        <authorList>
            <consortium name="DOE Joint Genome Institute"/>
            <person name="Riley R."/>
            <person name="Haridas S."/>
            <person name="Wolfe K.H."/>
            <person name="Lopes M.R."/>
            <person name="Hittinger C.T."/>
            <person name="Goker M."/>
            <person name="Salamov A."/>
            <person name="Wisecaver J."/>
            <person name="Long T.M."/>
            <person name="Aerts A.L."/>
            <person name="Barry K."/>
            <person name="Choi C."/>
            <person name="Clum A."/>
            <person name="Coughlan A.Y."/>
            <person name="Deshpande S."/>
            <person name="Douglass A.P."/>
            <person name="Hanson S.J."/>
            <person name="Klenk H.-P."/>
            <person name="Labutti K."/>
            <person name="Lapidus A."/>
            <person name="Lindquist E."/>
            <person name="Lipzen A."/>
            <person name="Meier-Kolthoff J.P."/>
            <person name="Ohm R.A."/>
            <person name="Otillar R.P."/>
            <person name="Pangilinan J."/>
            <person name="Peng Y."/>
            <person name="Rokas A."/>
            <person name="Rosa C.A."/>
            <person name="Scheuner C."/>
            <person name="Sibirny A.A."/>
            <person name="Slot J.C."/>
            <person name="Stielow J.B."/>
            <person name="Sun H."/>
            <person name="Kurtzman C.P."/>
            <person name="Blackwell M."/>
            <person name="Grigoriev I.V."/>
            <person name="Jeffries T.W."/>
        </authorList>
    </citation>
    <scope>NUCLEOTIDE SEQUENCE [LARGE SCALE GENOMIC DNA]</scope>
    <source>
        <strain evidence="8">NRRL YB-2248</strain>
    </source>
</reference>
<dbReference type="Pfam" id="PF13923">
    <property type="entry name" value="zf-C3HC4_2"/>
    <property type="match status" value="1"/>
</dbReference>
<keyword evidence="2 4" id="KW-0863">Zinc-finger</keyword>
<dbReference type="EMBL" id="KV453849">
    <property type="protein sequence ID" value="ODV86715.1"/>
    <property type="molecule type" value="Genomic_DNA"/>
</dbReference>
<dbReference type="InterPro" id="IPR013083">
    <property type="entry name" value="Znf_RING/FYVE/PHD"/>
</dbReference>
<feature type="compositionally biased region" description="Basic and acidic residues" evidence="5">
    <location>
        <begin position="37"/>
        <end position="49"/>
    </location>
</feature>
<dbReference type="SUPFAM" id="SSF49599">
    <property type="entry name" value="TRAF domain-like"/>
    <property type="match status" value="2"/>
</dbReference>
<feature type="compositionally biased region" description="Acidic residues" evidence="5">
    <location>
        <begin position="50"/>
        <end position="59"/>
    </location>
</feature>
<dbReference type="PROSITE" id="PS50089">
    <property type="entry name" value="ZF_RING_2"/>
    <property type="match status" value="1"/>
</dbReference>
<dbReference type="GO" id="GO:0008270">
    <property type="term" value="F:zinc ion binding"/>
    <property type="evidence" value="ECO:0007669"/>
    <property type="project" value="UniProtKB-KW"/>
</dbReference>
<feature type="compositionally biased region" description="Polar residues" evidence="5">
    <location>
        <begin position="24"/>
        <end position="36"/>
    </location>
</feature>
<keyword evidence="8" id="KW-1185">Reference proteome</keyword>
<dbReference type="SUPFAM" id="SSF57850">
    <property type="entry name" value="RING/U-box"/>
    <property type="match status" value="1"/>
</dbReference>
<dbReference type="STRING" id="983967.A0A1E4T4Q1"/>
<evidence type="ECO:0000256" key="4">
    <source>
        <dbReference type="PROSITE-ProRule" id="PRU00175"/>
    </source>
</evidence>
<dbReference type="PANTHER" id="PTHR10131">
    <property type="entry name" value="TNF RECEPTOR ASSOCIATED FACTOR"/>
    <property type="match status" value="1"/>
</dbReference>
<feature type="domain" description="RING-type" evidence="6">
    <location>
        <begin position="85"/>
        <end position="125"/>
    </location>
</feature>
<evidence type="ECO:0000256" key="3">
    <source>
        <dbReference type="ARBA" id="ARBA00022833"/>
    </source>
</evidence>
<accession>A0A1E4T4Q1</accession>
<keyword evidence="3" id="KW-0862">Zinc</keyword>
<dbReference type="InterPro" id="IPR017907">
    <property type="entry name" value="Znf_RING_CS"/>
</dbReference>
<dbReference type="Proteomes" id="UP000094801">
    <property type="component" value="Unassembled WGS sequence"/>
</dbReference>
<organism evidence="7 8">
    <name type="scientific">[Candida] arabinofermentans NRRL YB-2248</name>
    <dbReference type="NCBI Taxonomy" id="983967"/>
    <lineage>
        <taxon>Eukaryota</taxon>
        <taxon>Fungi</taxon>
        <taxon>Dikarya</taxon>
        <taxon>Ascomycota</taxon>
        <taxon>Saccharomycotina</taxon>
        <taxon>Pichiomycetes</taxon>
        <taxon>Pichiales</taxon>
        <taxon>Pichiaceae</taxon>
        <taxon>Ogataea</taxon>
        <taxon>Ogataea/Candida clade</taxon>
    </lineage>
</organism>
<dbReference type="OrthoDB" id="1630758at2759"/>
<dbReference type="InterPro" id="IPR001841">
    <property type="entry name" value="Znf_RING"/>
</dbReference>
<evidence type="ECO:0000259" key="6">
    <source>
        <dbReference type="PROSITE" id="PS50089"/>
    </source>
</evidence>
<evidence type="ECO:0000313" key="8">
    <source>
        <dbReference type="Proteomes" id="UP000094801"/>
    </source>
</evidence>
<evidence type="ECO:0000256" key="1">
    <source>
        <dbReference type="ARBA" id="ARBA00022723"/>
    </source>
</evidence>
<dbReference type="PROSITE" id="PS00518">
    <property type="entry name" value="ZF_RING_1"/>
    <property type="match status" value="1"/>
</dbReference>
<protein>
    <recommendedName>
        <fullName evidence="6">RING-type domain-containing protein</fullName>
    </recommendedName>
</protein>
<name>A0A1E4T4Q1_9ASCO</name>
<keyword evidence="1" id="KW-0479">Metal-binding</keyword>
<evidence type="ECO:0000313" key="7">
    <source>
        <dbReference type="EMBL" id="ODV86715.1"/>
    </source>
</evidence>
<dbReference type="Gene3D" id="3.30.40.10">
    <property type="entry name" value="Zinc/RING finger domain, C3HC4 (zinc finger)"/>
    <property type="match status" value="2"/>
</dbReference>
<dbReference type="PANTHER" id="PTHR10131:SF94">
    <property type="entry name" value="TNF RECEPTOR-ASSOCIATED FACTOR 4"/>
    <property type="match status" value="1"/>
</dbReference>
<gene>
    <name evidence="7" type="ORF">CANARDRAFT_174777</name>
</gene>
<proteinExistence type="predicted"/>
<sequence>MDEISREIDNIIVEEELGRLETPFSVTSSNSNTTLPHETKSNEQTKDCNEDGVDNDHDDCDLEKPEQLIDLRSISYIAAPDHLNCPICQLPFINPYTTICGHTFCKTCILETLRSPIGNKCPLDRTALNYKLQLDSGRTRDESYYSPQLNDQADGDDESSLNGDNVDEKPNDIFPSPIIISNITDDLKVRCLNEERGCTWFGSRWQIKKHLINDCEYTRFQCDKVKKDGGLCTKLTRRMYMTTEEGEEEECPHTKFDCTKCGENVNKITEAYHLKNECLMNVSKCHGCNLEFPIKLFEKHESFCEKIHLKCPGHKFGCEWKGSRELLNEIHLNECVFTKLAKYFETQESKITEVVNENKYLKTQLSTVLDSVIQGKLTNLGYSLQLEEIMDQNQSNESSNRGMNFRMLNNLQDEDYIHLILEFERLRTDIERLRPLVAESDINKQMVSSLANENVQIKEELNSQRVALNSIRQQIQFMLVDRRRMKSLGHEDTDINSRDSKEDLTANMANRFNNKL</sequence>
<feature type="region of interest" description="Disordered" evidence="5">
    <location>
        <begin position="22"/>
        <end position="59"/>
    </location>
</feature>
<evidence type="ECO:0000256" key="5">
    <source>
        <dbReference type="SAM" id="MobiDB-lite"/>
    </source>
</evidence>
<evidence type="ECO:0000256" key="2">
    <source>
        <dbReference type="ARBA" id="ARBA00022771"/>
    </source>
</evidence>
<feature type="region of interest" description="Disordered" evidence="5">
    <location>
        <begin position="139"/>
        <end position="172"/>
    </location>
</feature>
<dbReference type="SMART" id="SM00184">
    <property type="entry name" value="RING"/>
    <property type="match status" value="1"/>
</dbReference>
<dbReference type="AlphaFoldDB" id="A0A1E4T4Q1"/>